<dbReference type="AlphaFoldDB" id="A0A1H7ZAG5"/>
<evidence type="ECO:0000313" key="1">
    <source>
        <dbReference type="EMBL" id="SEM55211.1"/>
    </source>
</evidence>
<sequence>MPAQCRTVTVAPGHILRCRRTAAQSTRPGHVRVQATRRPPFDVAERLWNEAPVA</sequence>
<proteinExistence type="predicted"/>
<name>A0A1H7ZAG5_9SPHN</name>
<reference evidence="2" key="1">
    <citation type="submission" date="2016-10" db="EMBL/GenBank/DDBJ databases">
        <authorList>
            <person name="Varghese N."/>
            <person name="Submissions S."/>
        </authorList>
    </citation>
    <scope>NUCLEOTIDE SEQUENCE [LARGE SCALE GENOMIC DNA]</scope>
    <source>
        <strain evidence="2">S6-262</strain>
    </source>
</reference>
<organism evidence="1 2">
    <name type="scientific">Sphingomonas gellani</name>
    <dbReference type="NCBI Taxonomy" id="1166340"/>
    <lineage>
        <taxon>Bacteria</taxon>
        <taxon>Pseudomonadati</taxon>
        <taxon>Pseudomonadota</taxon>
        <taxon>Alphaproteobacteria</taxon>
        <taxon>Sphingomonadales</taxon>
        <taxon>Sphingomonadaceae</taxon>
        <taxon>Sphingomonas</taxon>
    </lineage>
</organism>
<gene>
    <name evidence="1" type="ORF">SAMN05192583_0599</name>
</gene>
<evidence type="ECO:0000313" key="2">
    <source>
        <dbReference type="Proteomes" id="UP000199206"/>
    </source>
</evidence>
<accession>A0A1H7ZAG5</accession>
<dbReference type="EMBL" id="FOCF01000001">
    <property type="protein sequence ID" value="SEM55211.1"/>
    <property type="molecule type" value="Genomic_DNA"/>
</dbReference>
<dbReference type="Proteomes" id="UP000199206">
    <property type="component" value="Unassembled WGS sequence"/>
</dbReference>
<keyword evidence="2" id="KW-1185">Reference proteome</keyword>
<protein>
    <submittedName>
        <fullName evidence="1">Uncharacterized protein</fullName>
    </submittedName>
</protein>
<dbReference type="STRING" id="1166340.SAMN05192583_0599"/>